<evidence type="ECO:0000313" key="1">
    <source>
        <dbReference type="EMBL" id="CAD8161478.1"/>
    </source>
</evidence>
<reference evidence="1" key="1">
    <citation type="submission" date="2021-01" db="EMBL/GenBank/DDBJ databases">
        <authorList>
            <consortium name="Genoscope - CEA"/>
            <person name="William W."/>
        </authorList>
    </citation>
    <scope>NUCLEOTIDE SEQUENCE</scope>
</reference>
<gene>
    <name evidence="1" type="ORF">POCTA_138.1.T0400049</name>
</gene>
<dbReference type="Proteomes" id="UP000683925">
    <property type="component" value="Unassembled WGS sequence"/>
</dbReference>
<organism evidence="1 2">
    <name type="scientific">Paramecium octaurelia</name>
    <dbReference type="NCBI Taxonomy" id="43137"/>
    <lineage>
        <taxon>Eukaryota</taxon>
        <taxon>Sar</taxon>
        <taxon>Alveolata</taxon>
        <taxon>Ciliophora</taxon>
        <taxon>Intramacronucleata</taxon>
        <taxon>Oligohymenophorea</taxon>
        <taxon>Peniculida</taxon>
        <taxon>Parameciidae</taxon>
        <taxon>Paramecium</taxon>
    </lineage>
</organism>
<accession>A0A8S1U9S4</accession>
<proteinExistence type="predicted"/>
<evidence type="ECO:0000313" key="2">
    <source>
        <dbReference type="Proteomes" id="UP000683925"/>
    </source>
</evidence>
<dbReference type="AlphaFoldDB" id="A0A8S1U9S4"/>
<name>A0A8S1U9S4_PAROT</name>
<keyword evidence="2" id="KW-1185">Reference proteome</keyword>
<protein>
    <submittedName>
        <fullName evidence="1">Uncharacterized protein</fullName>
    </submittedName>
</protein>
<sequence>MTLQITLFLKREKYRQLGLQIISIEWKKQGGTTRQMSNSKVKGFSQNYFILLFIFRKTEVLSFYIWSIRSIQTQNFNLEQIIMIIINSSINSSQYLEIHNAKTQKCQIQQDVSKGGILKTFCLLTDRHKQNDCLQWENYFHAKNIIQNLVWRFTCRNYEMLKDKVNQPDQLYLYFKNIFY</sequence>
<comment type="caution">
    <text evidence="1">The sequence shown here is derived from an EMBL/GenBank/DDBJ whole genome shotgun (WGS) entry which is preliminary data.</text>
</comment>
<dbReference type="EMBL" id="CAJJDP010000040">
    <property type="protein sequence ID" value="CAD8161478.1"/>
    <property type="molecule type" value="Genomic_DNA"/>
</dbReference>